<name>A0A919KE44_9ACTN</name>
<evidence type="ECO:0000313" key="1">
    <source>
        <dbReference type="EMBL" id="GHG62326.1"/>
    </source>
</evidence>
<keyword evidence="2" id="KW-1185">Reference proteome</keyword>
<protein>
    <submittedName>
        <fullName evidence="1">Uncharacterized protein</fullName>
    </submittedName>
</protein>
<comment type="caution">
    <text evidence="1">The sequence shown here is derived from an EMBL/GenBank/DDBJ whole genome shotgun (WGS) entry which is preliminary data.</text>
</comment>
<dbReference type="RefSeq" id="WP_229900414.1">
    <property type="nucleotide sequence ID" value="NZ_BNBF01000017.1"/>
</dbReference>
<dbReference type="EMBL" id="BNBF01000017">
    <property type="protein sequence ID" value="GHG62326.1"/>
    <property type="molecule type" value="Genomic_DNA"/>
</dbReference>
<dbReference type="AlphaFoldDB" id="A0A919KE44"/>
<accession>A0A919KE44</accession>
<sequence length="176" mass="18586">MTVPPGPTPDGGPVDPKPPAAFARMLITDAEFESCRRTVMDSTPDVSPELAGRIVEEAIKFVAACSANPGAGLVPSRIVDEGWHALIVHTAMYAGLCERLGGRFVHHAPGYGPENYDPAILDRTREAIAALGWEVDADLWVAPGDESLVSVAAKCQHSDDSGPIVTIPKPKPKGVL</sequence>
<dbReference type="Proteomes" id="UP000619355">
    <property type="component" value="Unassembled WGS sequence"/>
</dbReference>
<organism evidence="1 2">
    <name type="scientific">Streptomyces capoamus</name>
    <dbReference type="NCBI Taxonomy" id="68183"/>
    <lineage>
        <taxon>Bacteria</taxon>
        <taxon>Bacillati</taxon>
        <taxon>Actinomycetota</taxon>
        <taxon>Actinomycetes</taxon>
        <taxon>Kitasatosporales</taxon>
        <taxon>Streptomycetaceae</taxon>
        <taxon>Streptomyces</taxon>
    </lineage>
</organism>
<proteinExistence type="predicted"/>
<evidence type="ECO:0000313" key="2">
    <source>
        <dbReference type="Proteomes" id="UP000619355"/>
    </source>
</evidence>
<reference evidence="2" key="1">
    <citation type="journal article" date="2019" name="Int. J. Syst. Evol. Microbiol.">
        <title>The Global Catalogue of Microorganisms (GCM) 10K type strain sequencing project: providing services to taxonomists for standard genome sequencing and annotation.</title>
        <authorList>
            <consortium name="The Broad Institute Genomics Platform"/>
            <consortium name="The Broad Institute Genome Sequencing Center for Infectious Disease"/>
            <person name="Wu L."/>
            <person name="Ma J."/>
        </authorList>
    </citation>
    <scope>NUCLEOTIDE SEQUENCE [LARGE SCALE GENOMIC DNA]</scope>
    <source>
        <strain evidence="2">JCM 4253</strain>
    </source>
</reference>
<gene>
    <name evidence="1" type="ORF">GCM10018980_52200</name>
</gene>